<evidence type="ECO:0000313" key="3">
    <source>
        <dbReference type="Proteomes" id="UP000054166"/>
    </source>
</evidence>
<dbReference type="InParanoid" id="A0A0C3FCA8"/>
<keyword evidence="1" id="KW-0732">Signal</keyword>
<name>A0A0C3FCA8_PILCF</name>
<feature type="chain" id="PRO_5002177277" description="Invertebrate defensins family profile domain-containing protein" evidence="1">
    <location>
        <begin position="21"/>
        <end position="77"/>
    </location>
</feature>
<organism evidence="2 3">
    <name type="scientific">Piloderma croceum (strain F 1598)</name>
    <dbReference type="NCBI Taxonomy" id="765440"/>
    <lineage>
        <taxon>Eukaryota</taxon>
        <taxon>Fungi</taxon>
        <taxon>Dikarya</taxon>
        <taxon>Basidiomycota</taxon>
        <taxon>Agaricomycotina</taxon>
        <taxon>Agaricomycetes</taxon>
        <taxon>Agaricomycetidae</taxon>
        <taxon>Atheliales</taxon>
        <taxon>Atheliaceae</taxon>
        <taxon>Piloderma</taxon>
    </lineage>
</organism>
<keyword evidence="3" id="KW-1185">Reference proteome</keyword>
<dbReference type="Proteomes" id="UP000054166">
    <property type="component" value="Unassembled WGS sequence"/>
</dbReference>
<protein>
    <recommendedName>
        <fullName evidence="4">Invertebrate defensins family profile domain-containing protein</fullName>
    </recommendedName>
</protein>
<dbReference type="HOGENOM" id="CLU_2638942_0_0_1"/>
<gene>
    <name evidence="2" type="ORF">PILCRDRAFT_825272</name>
</gene>
<proteinExistence type="predicted"/>
<evidence type="ECO:0000313" key="2">
    <source>
        <dbReference type="EMBL" id="KIM77499.1"/>
    </source>
</evidence>
<reference evidence="2 3" key="1">
    <citation type="submission" date="2014-04" db="EMBL/GenBank/DDBJ databases">
        <authorList>
            <consortium name="DOE Joint Genome Institute"/>
            <person name="Kuo A."/>
            <person name="Tarkka M."/>
            <person name="Buscot F."/>
            <person name="Kohler A."/>
            <person name="Nagy L.G."/>
            <person name="Floudas D."/>
            <person name="Copeland A."/>
            <person name="Barry K.W."/>
            <person name="Cichocki N."/>
            <person name="Veneault-Fourrey C."/>
            <person name="LaButti K."/>
            <person name="Lindquist E.A."/>
            <person name="Lipzen A."/>
            <person name="Lundell T."/>
            <person name="Morin E."/>
            <person name="Murat C."/>
            <person name="Sun H."/>
            <person name="Tunlid A."/>
            <person name="Henrissat B."/>
            <person name="Grigoriev I.V."/>
            <person name="Hibbett D.S."/>
            <person name="Martin F."/>
            <person name="Nordberg H.P."/>
            <person name="Cantor M.N."/>
            <person name="Hua S.X."/>
        </authorList>
    </citation>
    <scope>NUCLEOTIDE SEQUENCE [LARGE SCALE GENOMIC DNA]</scope>
    <source>
        <strain evidence="2 3">F 1598</strain>
    </source>
</reference>
<feature type="signal peptide" evidence="1">
    <location>
        <begin position="1"/>
        <end position="20"/>
    </location>
</feature>
<evidence type="ECO:0000256" key="1">
    <source>
        <dbReference type="SAM" id="SignalP"/>
    </source>
</evidence>
<dbReference type="AlphaFoldDB" id="A0A0C3FCA8"/>
<reference evidence="3" key="2">
    <citation type="submission" date="2015-01" db="EMBL/GenBank/DDBJ databases">
        <title>Evolutionary Origins and Diversification of the Mycorrhizal Mutualists.</title>
        <authorList>
            <consortium name="DOE Joint Genome Institute"/>
            <consortium name="Mycorrhizal Genomics Consortium"/>
            <person name="Kohler A."/>
            <person name="Kuo A."/>
            <person name="Nagy L.G."/>
            <person name="Floudas D."/>
            <person name="Copeland A."/>
            <person name="Barry K.W."/>
            <person name="Cichocki N."/>
            <person name="Veneault-Fourrey C."/>
            <person name="LaButti K."/>
            <person name="Lindquist E.A."/>
            <person name="Lipzen A."/>
            <person name="Lundell T."/>
            <person name="Morin E."/>
            <person name="Murat C."/>
            <person name="Riley R."/>
            <person name="Ohm R."/>
            <person name="Sun H."/>
            <person name="Tunlid A."/>
            <person name="Henrissat B."/>
            <person name="Grigoriev I.V."/>
            <person name="Hibbett D.S."/>
            <person name="Martin F."/>
        </authorList>
    </citation>
    <scope>NUCLEOTIDE SEQUENCE [LARGE SCALE GENOMIC DNA]</scope>
    <source>
        <strain evidence="3">F 1598</strain>
    </source>
</reference>
<sequence length="77" mass="7879">MQFNKFILSVIALAAVSVSASPSPSSSTIAKPLSEKAHVAPSTDIAQSCTDGCPGYCGSKGYAWWECCGSTCSCVSP</sequence>
<evidence type="ECO:0008006" key="4">
    <source>
        <dbReference type="Google" id="ProtNLM"/>
    </source>
</evidence>
<dbReference type="EMBL" id="KN833024">
    <property type="protein sequence ID" value="KIM77499.1"/>
    <property type="molecule type" value="Genomic_DNA"/>
</dbReference>
<accession>A0A0C3FCA8</accession>